<proteinExistence type="inferred from homology"/>
<evidence type="ECO:0000256" key="6">
    <source>
        <dbReference type="PIRNR" id="PIRNR005690"/>
    </source>
</evidence>
<dbReference type="EMBL" id="JAAIWM010000008">
    <property type="protein sequence ID" value="NEY73699.1"/>
    <property type="molecule type" value="Genomic_DNA"/>
</dbReference>
<evidence type="ECO:0000256" key="4">
    <source>
        <dbReference type="ARBA" id="ARBA00022989"/>
    </source>
</evidence>
<dbReference type="PANTHER" id="PTHR22550:SF5">
    <property type="entry name" value="LEUCINE ZIPPER PROTEIN 4"/>
    <property type="match status" value="1"/>
</dbReference>
<dbReference type="PIRSF" id="PIRSF005690">
    <property type="entry name" value="GerBA"/>
    <property type="match status" value="1"/>
</dbReference>
<feature type="compositionally biased region" description="Low complexity" evidence="7">
    <location>
        <begin position="33"/>
        <end position="42"/>
    </location>
</feature>
<protein>
    <submittedName>
        <fullName evidence="9">Spore germination protein</fullName>
    </submittedName>
</protein>
<keyword evidence="10" id="KW-1185">Reference proteome</keyword>
<dbReference type="AlphaFoldDB" id="A0A6M0QD60"/>
<evidence type="ECO:0000256" key="7">
    <source>
        <dbReference type="SAM" id="MobiDB-lite"/>
    </source>
</evidence>
<name>A0A6M0QD60_9BACI</name>
<dbReference type="InterPro" id="IPR050768">
    <property type="entry name" value="UPF0353/GerABKA_families"/>
</dbReference>
<reference evidence="9 10" key="1">
    <citation type="submission" date="2020-02" db="EMBL/GenBank/DDBJ databases">
        <title>Bacillus aquiflavi sp. nov., isolated from yellow water of strong flavor Chinese baijiu in Yibin region of China.</title>
        <authorList>
            <person name="Xie J."/>
        </authorList>
    </citation>
    <scope>NUCLEOTIDE SEQUENCE [LARGE SCALE GENOMIC DNA]</scope>
    <source>
        <strain evidence="9 10">SA4</strain>
    </source>
</reference>
<evidence type="ECO:0000256" key="1">
    <source>
        <dbReference type="ARBA" id="ARBA00004141"/>
    </source>
</evidence>
<keyword evidence="3 8" id="KW-0812">Transmembrane</keyword>
<dbReference type="GO" id="GO:0005886">
    <property type="term" value="C:plasma membrane"/>
    <property type="evidence" value="ECO:0007669"/>
    <property type="project" value="UniProtKB-SubCell"/>
</dbReference>
<evidence type="ECO:0000313" key="9">
    <source>
        <dbReference type="EMBL" id="NEY73699.1"/>
    </source>
</evidence>
<dbReference type="InterPro" id="IPR004995">
    <property type="entry name" value="Spore_Ger"/>
</dbReference>
<feature type="transmembrane region" description="Helical" evidence="8">
    <location>
        <begin position="435"/>
        <end position="457"/>
    </location>
</feature>
<comment type="caution">
    <text evidence="9">The sequence shown here is derived from an EMBL/GenBank/DDBJ whole genome shotgun (WGS) entry which is preliminary data.</text>
</comment>
<dbReference type="RefSeq" id="WP_163181487.1">
    <property type="nucleotide sequence ID" value="NZ_JAAIWM010000008.1"/>
</dbReference>
<sequence>MHNPSTDGNSRDNINSLNKRCIRLFGFFRRRSQSSSQNQNHSSHIESKNKPQLTSDLEKNVNTIINLMDSPSDLVTRRLQVGNYKVTLVYFDGLIDKATLNEFIIKNFQEDVSTLKNQPLSPSTSFIEYLKNEVFSAAELKTVSTLDELMLDILSGDTAVLIDGLDQGIVIGTRGWESRSIEEPITEALVRGPRDGFTENIRTNMVLIRRRIRDPNLRFESFKVGRRSKKDLVISYIAGIAHPQIIDEVIRRVETIDMDDVPETGYVEQWIEDNFLSPFPQVLNTERPDKVSAALTQGKVAIFLDGTPFALVAPLTFGETLQSPEDYYERWYIGTLIRILRYFCAFVALFLPSLYVALVSFHPGMIPSKLAFSIISTREGVPFPSLFEAFFMELTMEILREAGVRLPKPIGQTVGIVGGLVIGEAAVSAGIVSPIMVIVVAVTAISTFVIPTYSFAISIRMLRFVFLIVAGVFGFYGIILTYIAINVHMANLKSFGVPYTVPFAPSFYKDWKDLVLRAPVTFFSNRPKLMQTGDDVRMKGRK</sequence>
<evidence type="ECO:0000256" key="8">
    <source>
        <dbReference type="SAM" id="Phobius"/>
    </source>
</evidence>
<comment type="subcellular location">
    <subcellularLocation>
        <location evidence="6">Cell membrane</location>
    </subcellularLocation>
    <subcellularLocation>
        <location evidence="1">Membrane</location>
        <topology evidence="1">Multi-pass membrane protein</topology>
    </subcellularLocation>
</comment>
<feature type="transmembrane region" description="Helical" evidence="8">
    <location>
        <begin position="339"/>
        <end position="361"/>
    </location>
</feature>
<evidence type="ECO:0000256" key="5">
    <source>
        <dbReference type="ARBA" id="ARBA00023136"/>
    </source>
</evidence>
<dbReference type="PANTHER" id="PTHR22550">
    <property type="entry name" value="SPORE GERMINATION PROTEIN"/>
    <property type="match status" value="1"/>
</dbReference>
<evidence type="ECO:0000256" key="2">
    <source>
        <dbReference type="ARBA" id="ARBA00005278"/>
    </source>
</evidence>
<keyword evidence="4 8" id="KW-1133">Transmembrane helix</keyword>
<dbReference type="GO" id="GO:0009847">
    <property type="term" value="P:spore germination"/>
    <property type="evidence" value="ECO:0007669"/>
    <property type="project" value="UniProtKB-UniRule"/>
</dbReference>
<evidence type="ECO:0000256" key="3">
    <source>
        <dbReference type="ARBA" id="ARBA00022692"/>
    </source>
</evidence>
<dbReference type="Pfam" id="PF03323">
    <property type="entry name" value="GerA"/>
    <property type="match status" value="1"/>
</dbReference>
<comment type="similarity">
    <text evidence="2 6">Belongs to the GerABKA family.</text>
</comment>
<evidence type="ECO:0000313" key="10">
    <source>
        <dbReference type="Proteomes" id="UP000481043"/>
    </source>
</evidence>
<feature type="transmembrane region" description="Helical" evidence="8">
    <location>
        <begin position="464"/>
        <end position="485"/>
    </location>
</feature>
<keyword evidence="5 6" id="KW-0472">Membrane</keyword>
<organism evidence="9 10">
    <name type="scientific">Bacillus mesophilus</name>
    <dbReference type="NCBI Taxonomy" id="1808955"/>
    <lineage>
        <taxon>Bacteria</taxon>
        <taxon>Bacillati</taxon>
        <taxon>Bacillota</taxon>
        <taxon>Bacilli</taxon>
        <taxon>Bacillales</taxon>
        <taxon>Bacillaceae</taxon>
        <taxon>Bacillus</taxon>
    </lineage>
</organism>
<gene>
    <name evidence="9" type="ORF">G4D63_18450</name>
</gene>
<dbReference type="Proteomes" id="UP000481043">
    <property type="component" value="Unassembled WGS sequence"/>
</dbReference>
<feature type="region of interest" description="Disordered" evidence="7">
    <location>
        <begin position="32"/>
        <end position="54"/>
    </location>
</feature>
<accession>A0A6M0QD60</accession>